<dbReference type="PANTHER" id="PTHR33365">
    <property type="entry name" value="YALI0B05434P"/>
    <property type="match status" value="1"/>
</dbReference>
<comment type="similarity">
    <text evidence="3">Belongs to the ustYa family.</text>
</comment>
<keyword evidence="2" id="KW-0560">Oxidoreductase</keyword>
<accession>A0ABQ0M070</accession>
<name>A0ABQ0M070_MYCCL</name>
<protein>
    <submittedName>
        <fullName evidence="4">Uncharacterized protein</fullName>
    </submittedName>
</protein>
<keyword evidence="5" id="KW-1185">Reference proteome</keyword>
<comment type="pathway">
    <text evidence="1">Mycotoxin biosynthesis.</text>
</comment>
<dbReference type="InterPro" id="IPR021765">
    <property type="entry name" value="UstYa-like"/>
</dbReference>
<dbReference type="PANTHER" id="PTHR33365:SF11">
    <property type="entry name" value="TAT PATHWAY SIGNAL SEQUENCE"/>
    <property type="match status" value="1"/>
</dbReference>
<gene>
    <name evidence="4" type="ORF">MCHLO_13325</name>
</gene>
<dbReference type="EMBL" id="DF849331">
    <property type="protein sequence ID" value="GAT56700.1"/>
    <property type="molecule type" value="Genomic_DNA"/>
</dbReference>
<evidence type="ECO:0000256" key="3">
    <source>
        <dbReference type="ARBA" id="ARBA00035112"/>
    </source>
</evidence>
<proteinExistence type="inferred from homology"/>
<dbReference type="Proteomes" id="UP000815677">
    <property type="component" value="Unassembled WGS sequence"/>
</dbReference>
<evidence type="ECO:0000313" key="4">
    <source>
        <dbReference type="EMBL" id="GAT56700.1"/>
    </source>
</evidence>
<evidence type="ECO:0000256" key="1">
    <source>
        <dbReference type="ARBA" id="ARBA00004685"/>
    </source>
</evidence>
<dbReference type="Pfam" id="PF11807">
    <property type="entry name" value="UstYa"/>
    <property type="match status" value="1"/>
</dbReference>
<evidence type="ECO:0000313" key="5">
    <source>
        <dbReference type="Proteomes" id="UP000815677"/>
    </source>
</evidence>
<sequence>MQRTVAPCSVRTRWKLHNVGHGKAPTGSHRSSRCSTQCAAPPPMLLEEELKRKECPRSTTLISIRKFAPYRPKTRVPGQRSRLRVGTMERALMRYRSSSSKLRSLRRQAAWRGRIYCSSSGSARTSSAATNVSANKKHRTPPKNEKVLICYRNANLTLNAVWKRWWPLIDQPQMRQREAAHFRRRKPRRPFATLPEIVMTAKILERSASNHCWSKSSARIQALVAKITSMNMNSPLLLCDRETIYGIQNQFVIQIACLLESASAFRDLLAIAVRAARLTDDEWARFLAFHDLRRLRELAVAGLAEEEWRSLLAFRDLLGLAVQLAGLADDEWRRATAFHEFRRLRSAVAGLADDEWHSWARELFAIDLHADPWKVEGAHENNAEENGEHRRDSLLHLLYMVESHCCVRPNCQLTRIWTCFPTLATQALCRGGSLAQPDDSSRGLVSLPLQVAPAAMNFSWTDRYSIEADEEWASLIPYGHGWVRLGVEKEAFAVSMYHQLHCLNGIRTALLIPREGHTPQLESHTNHCFNYLRQLLLCKLDTTLEPTIIAPAGEGKVKASASGENVVHICRDWAQVRRFVENNMRVAHGLSPEEDVNVEQDL</sequence>
<organism evidence="4 5">
    <name type="scientific">Mycena chlorophos</name>
    <name type="common">Agaric fungus</name>
    <name type="synonym">Agaricus chlorophos</name>
    <dbReference type="NCBI Taxonomy" id="658473"/>
    <lineage>
        <taxon>Eukaryota</taxon>
        <taxon>Fungi</taxon>
        <taxon>Dikarya</taxon>
        <taxon>Basidiomycota</taxon>
        <taxon>Agaricomycotina</taxon>
        <taxon>Agaricomycetes</taxon>
        <taxon>Agaricomycetidae</taxon>
        <taxon>Agaricales</taxon>
        <taxon>Marasmiineae</taxon>
        <taxon>Mycenaceae</taxon>
        <taxon>Mycena</taxon>
    </lineage>
</organism>
<evidence type="ECO:0000256" key="2">
    <source>
        <dbReference type="ARBA" id="ARBA00023002"/>
    </source>
</evidence>
<reference evidence="4" key="1">
    <citation type="submission" date="2014-09" db="EMBL/GenBank/DDBJ databases">
        <title>Genome sequence of the luminous mushroom Mycena chlorophos for searching fungal bioluminescence genes.</title>
        <authorList>
            <person name="Tanaka Y."/>
            <person name="Kasuga D."/>
            <person name="Oba Y."/>
            <person name="Hase S."/>
            <person name="Sato K."/>
            <person name="Oba Y."/>
            <person name="Sakakibara Y."/>
        </authorList>
    </citation>
    <scope>NUCLEOTIDE SEQUENCE</scope>
</reference>